<proteinExistence type="predicted"/>
<dbReference type="SUPFAM" id="SSF48371">
    <property type="entry name" value="ARM repeat"/>
    <property type="match status" value="1"/>
</dbReference>
<evidence type="ECO:0000313" key="2">
    <source>
        <dbReference type="Proteomes" id="UP000031512"/>
    </source>
</evidence>
<evidence type="ECO:0000313" key="1">
    <source>
        <dbReference type="EMBL" id="EKX72872.1"/>
    </source>
</evidence>
<comment type="caution">
    <text evidence="1">The sequence shown here is derived from an EMBL/GenBank/DDBJ whole genome shotgun (WGS) entry which is preliminary data.</text>
</comment>
<protein>
    <recommendedName>
        <fullName evidence="3">Exportin-1/Importin-beta-like domain-containing protein</fullName>
    </recommendedName>
</protein>
<dbReference type="RefSeq" id="XP_004832324.1">
    <property type="nucleotide sequence ID" value="XM_004832267.1"/>
</dbReference>
<dbReference type="Proteomes" id="UP000031512">
    <property type="component" value="Unassembled WGS sequence"/>
</dbReference>
<dbReference type="OrthoDB" id="360399at2759"/>
<dbReference type="Gene3D" id="1.25.10.10">
    <property type="entry name" value="Leucine-rich Repeat Variant"/>
    <property type="match status" value="2"/>
</dbReference>
<dbReference type="KEGG" id="beq:BEWA_014310"/>
<keyword evidence="2" id="KW-1185">Reference proteome</keyword>
<dbReference type="EMBL" id="ACOU01000004">
    <property type="protein sequence ID" value="EKX72872.1"/>
    <property type="molecule type" value="Genomic_DNA"/>
</dbReference>
<dbReference type="InterPro" id="IPR011989">
    <property type="entry name" value="ARM-like"/>
</dbReference>
<gene>
    <name evidence="1" type="ORF">BEWA_014310</name>
</gene>
<dbReference type="InterPro" id="IPR016024">
    <property type="entry name" value="ARM-type_fold"/>
</dbReference>
<dbReference type="VEuPathDB" id="PiroplasmaDB:BEWA_014310"/>
<dbReference type="eggNOG" id="ENOG502SDC8">
    <property type="taxonomic scope" value="Eukaryota"/>
</dbReference>
<dbReference type="GeneID" id="15804507"/>
<reference evidence="1 2" key="1">
    <citation type="journal article" date="2012" name="BMC Genomics">
        <title>Comparative genomic analysis and phylogenetic position of Theileria equi.</title>
        <authorList>
            <person name="Kappmeyer L.S."/>
            <person name="Thiagarajan M."/>
            <person name="Herndon D.R."/>
            <person name="Ramsay J.D."/>
            <person name="Caler E."/>
            <person name="Djikeng A."/>
            <person name="Gillespie J.J."/>
            <person name="Lau A.O."/>
            <person name="Roalson E.H."/>
            <person name="Silva J.C."/>
            <person name="Silva M.G."/>
            <person name="Suarez C.E."/>
            <person name="Ueti M.W."/>
            <person name="Nene V.M."/>
            <person name="Mealey R.H."/>
            <person name="Knowles D.P."/>
            <person name="Brayton K.A."/>
        </authorList>
    </citation>
    <scope>NUCLEOTIDE SEQUENCE [LARGE SCALE GENOMIC DNA]</scope>
    <source>
        <strain evidence="1 2">WA</strain>
    </source>
</reference>
<accession>L1LBR0</accession>
<name>L1LBR0_THEEQ</name>
<sequence>MITADILNAVFAAQDGNLNATQMLHGLVETEEGCKEHELSQKLSLSYELLHSLVSLSDTTTNELIVQFITNSGVSATKEKYTECVNILRFYGYTLLVKFVENNWHLIPDNFKLRCKMDVERLFSNNQLEPTVVSEYTSLVNQKAAQYVSTIAVREWPSEWREFILLCINSINSLFVKYGAESKNNKQVLNEILIFGGIVSEISVEIKDCMDLTILHKRRIQISNMLKSHICDIFVTIHRIIILGIVSTNDNLMSMIITIFHNISCILDGFIFIEFDVDEFLVNNIGGANHSDIMQTISNICVDIAHKKLKNVVMPQEFDISDEKLYVPKLDRFIQNLVRIGECMSIDCDFDTTLQQLQIAQALKALFDKNILYLLEKVSCESMGKLFDFLMTRLIMHPSMEVSTTAVHACSLILRRVTSAKFKRREDLKLTWLDYKKLLLCLFVKSLKLGNVPLQEKFLETKPFTCLDGIIANITNGTIVNSGSWIDLLFRYYIIDDELCIGQMKNFEARFAALRSSILQTTSLVSVISSGFMSVVIKTISEVFISISSRFSSIESCNGGICTIYQSHEKQLHWLCEQYVLYDGILFLFESAIFRLRSATIDATGNADAKNPDWMQVSNYASGIPVEILSKDMILPNEFWINNALGFTLQALGMRLPNAHGSLLEIRRLDMISTSSILLLYNAEPIKNVLEFVVSLILQDMSSSNVTMTHKCALQTLVSLCKNCCNIMPPYVEPIVSRIRECLLVVTSDSAKDLLLESLVSLISCFRNFETQRRLSLDVISPYLEEIYTVSKFVTDISPEAESLKIFQYLFGNVFNEVSSSDKRKSLHRVITMAYSIIKRSFIPVKTLDGSSGKFRHPLQDSFPQLLPAVLKILTSLIGMWSPSFFARDEWRKAVLSPGEDEWLSLQGFNEAIATDSNLGTIVESVFHIPKDTDAESVRSCRRYTYIIRQAALRLCGEVLSHLCSSQGRQVDDMIERTLIEPLKWSTLSHISQIIRFALIPAGLSIRNMIPQLLNLISERINGEWKALNRLRNLVIKSDAASEGSESRILHLYYLRVYACIEAGLQLLSLTVSILQPKKNKALTRNIDLLTGNDSIASSVFVHLDSIGSNDSSGNFQSDNLEIEMFDVSSENILNRSDFVHSMLSCLSCAVCWPHCRTIVESLRIMRIYSKLVPKLDQKTIKLAIGFISELLVFLISQLTIQRTFDPMNLGSNSGIASSYQIFWSNTKSGGNNYIKEFVNTMCSLYEALVKCFPQMTETLTEDGIDVQKLLQFQQVVESIRLLTPFLQEQDCLVFLRSVITQNSTESRTLLKRALEETLQNSGSLAKKLLQLSSSLETKSAKEIEIIDGEDSEDCIFGSDILYLLLE</sequence>
<organism evidence="1 2">
    <name type="scientific">Theileria equi strain WA</name>
    <dbReference type="NCBI Taxonomy" id="1537102"/>
    <lineage>
        <taxon>Eukaryota</taxon>
        <taxon>Sar</taxon>
        <taxon>Alveolata</taxon>
        <taxon>Apicomplexa</taxon>
        <taxon>Aconoidasida</taxon>
        <taxon>Piroplasmida</taxon>
        <taxon>Theileriidae</taxon>
        <taxon>Theileria</taxon>
    </lineage>
</organism>
<evidence type="ECO:0008006" key="3">
    <source>
        <dbReference type="Google" id="ProtNLM"/>
    </source>
</evidence>